<dbReference type="GO" id="GO:0003677">
    <property type="term" value="F:DNA binding"/>
    <property type="evidence" value="ECO:0007669"/>
    <property type="project" value="InterPro"/>
</dbReference>
<dbReference type="InterPro" id="IPR007219">
    <property type="entry name" value="XnlR_reg_dom"/>
</dbReference>
<dbReference type="Pfam" id="PF04082">
    <property type="entry name" value="Fungal_trans"/>
    <property type="match status" value="1"/>
</dbReference>
<sequence>MPAGDEQAQFRCRFCPKAFGRQEHLTRHTRAHTLEKPYGCRQCNKSFSRQDVLQRHEATHTLGPSSRRAVSSRACKECAAGRIRCSRELPCGRCQERDLECVYPITRRRKTRSMTQMGTGHESPKSSHTGSPDEDVEVRDDTEALVSAEAEATMDVNHSELNENSGMAWTINEPGAFAVSSAGRQWPLADESIPGTAQTNGPLFHIDDLGNFTMNKDITEPATSVPNINWLSNSQCNAMWDTQLSIVPDGLGSMAFTFSSEFVEPNLDSTWLLNQPTDIAISNTERLALNPVYRSSSVAVQSPGDKRTDSLHGSSTSRSTEGALYVEGSVARAPFRGQLRHSGASVVEAVSPELTHEASNSPEEIESRDSCSTYVSDTLYSEMATIILREAEIHGFGSETTLIPSLGHIRCFVRLYYENFHPTFPFLRNSPSIWKDLGSWIILLAVSIIGAKYLGDPWSFSMSRLLERVLSQRLNSNSKNGDNTWVPGGFQPRNRPGLATIQAAILNSIYRLHSGQKDMIEGALSQRLVLIEECRRMGLLSPVLASVDTGSTQNSDATIAAWVQAQSELRTGLMIWILDSIVAYEFDCPHVLQLHEIKTKLPCQEDIWNKPTLEHISTENRNTYQVTVLEALNLLYMEKRQPPNLTEFGNITLIYAVCRRTKEATYQHETELSRWTPVAHVEPQTESTFVAESWPPSLQIVTRWRNSACDSFDILHWTANGKAANAGGSEHPTILHLHLARLYILTPSKYLQKIAGAAALSRDASRFHSSVEYSEACNHLHRWANIDQYKARLSIVHAGALLWHIRRYSSNGFIETHAIYLATLCIWAYSVFTTRKAVSKPHQAEGTPISSLVDGSHAREESIDAEAGVEQDEEEEPEPTFIHLDRPCDDEMVQVYIRLGHKMNGYMQRVGDICSPDAPAKVLKEGIRLLSQTRTKEKSWGIETSFTKSLTSLLHATTAPESERATGTRIF</sequence>
<keyword evidence="4" id="KW-0805">Transcription regulation</keyword>
<dbReference type="InterPro" id="IPR036236">
    <property type="entry name" value="Znf_C2H2_sf"/>
</dbReference>
<dbReference type="FunFam" id="3.30.160.60:FF:002343">
    <property type="entry name" value="Zinc finger protein 33A"/>
    <property type="match status" value="1"/>
</dbReference>
<dbReference type="PROSITE" id="PS00028">
    <property type="entry name" value="ZINC_FINGER_C2H2_1"/>
    <property type="match status" value="2"/>
</dbReference>
<dbReference type="Gene3D" id="4.10.240.10">
    <property type="entry name" value="Zn(2)-C6 fungal-type DNA-binding domain"/>
    <property type="match status" value="1"/>
</dbReference>
<dbReference type="Gene3D" id="3.30.160.60">
    <property type="entry name" value="Classic Zinc Finger"/>
    <property type="match status" value="2"/>
</dbReference>
<protein>
    <submittedName>
        <fullName evidence="11">Uncharacterized protein</fullName>
    </submittedName>
</protein>
<feature type="compositionally biased region" description="Acidic residues" evidence="8">
    <location>
        <begin position="863"/>
        <end position="878"/>
    </location>
</feature>
<dbReference type="CDD" id="cd12148">
    <property type="entry name" value="fungal_TF_MHR"/>
    <property type="match status" value="1"/>
</dbReference>
<dbReference type="Pfam" id="PF00096">
    <property type="entry name" value="zf-C2H2"/>
    <property type="match status" value="2"/>
</dbReference>
<evidence type="ECO:0000256" key="1">
    <source>
        <dbReference type="ARBA" id="ARBA00022723"/>
    </source>
</evidence>
<dbReference type="SUPFAM" id="SSF57667">
    <property type="entry name" value="beta-beta-alpha zinc fingers"/>
    <property type="match status" value="1"/>
</dbReference>
<dbReference type="Pfam" id="PF00172">
    <property type="entry name" value="Zn_clus"/>
    <property type="match status" value="1"/>
</dbReference>
<name>A0A9P7KX12_9HYPO</name>
<evidence type="ECO:0000259" key="9">
    <source>
        <dbReference type="PROSITE" id="PS50048"/>
    </source>
</evidence>
<feature type="domain" description="C2H2-type" evidence="10">
    <location>
        <begin position="10"/>
        <end position="37"/>
    </location>
</feature>
<evidence type="ECO:0000256" key="4">
    <source>
        <dbReference type="ARBA" id="ARBA00023015"/>
    </source>
</evidence>
<evidence type="ECO:0000256" key="6">
    <source>
        <dbReference type="ARBA" id="ARBA00023242"/>
    </source>
</evidence>
<organism evidence="11 12">
    <name type="scientific">Fusarium avenaceum</name>
    <dbReference type="NCBI Taxonomy" id="40199"/>
    <lineage>
        <taxon>Eukaryota</taxon>
        <taxon>Fungi</taxon>
        <taxon>Dikarya</taxon>
        <taxon>Ascomycota</taxon>
        <taxon>Pezizomycotina</taxon>
        <taxon>Sordariomycetes</taxon>
        <taxon>Hypocreomycetidae</taxon>
        <taxon>Hypocreales</taxon>
        <taxon>Nectriaceae</taxon>
        <taxon>Fusarium</taxon>
        <taxon>Fusarium tricinctum species complex</taxon>
    </lineage>
</organism>
<dbReference type="SUPFAM" id="SSF57701">
    <property type="entry name" value="Zn2/Cys6 DNA-binding domain"/>
    <property type="match status" value="1"/>
</dbReference>
<dbReference type="PANTHER" id="PTHR47660">
    <property type="entry name" value="TRANSCRIPTION FACTOR WITH C2H2 AND ZN(2)-CYS(6) DNA BINDING DOMAIN (EUROFUNG)-RELATED-RELATED"/>
    <property type="match status" value="1"/>
</dbReference>
<keyword evidence="2 7" id="KW-0863">Zinc-finger</keyword>
<evidence type="ECO:0000256" key="8">
    <source>
        <dbReference type="SAM" id="MobiDB-lite"/>
    </source>
</evidence>
<dbReference type="InterPro" id="IPR001138">
    <property type="entry name" value="Zn2Cys6_DnaBD"/>
</dbReference>
<dbReference type="PROSITE" id="PS50157">
    <property type="entry name" value="ZINC_FINGER_C2H2_2"/>
    <property type="match status" value="2"/>
</dbReference>
<keyword evidence="5" id="KW-0804">Transcription</keyword>
<evidence type="ECO:0000313" key="11">
    <source>
        <dbReference type="EMBL" id="KAG5664395.1"/>
    </source>
</evidence>
<dbReference type="CDD" id="cd00067">
    <property type="entry name" value="GAL4"/>
    <property type="match status" value="1"/>
</dbReference>
<keyword evidence="3" id="KW-0862">Zinc</keyword>
<keyword evidence="6" id="KW-0539">Nucleus</keyword>
<feature type="domain" description="Zn(2)-C6 fungal-type" evidence="9">
    <location>
        <begin position="74"/>
        <end position="103"/>
    </location>
</feature>
<evidence type="ECO:0000313" key="12">
    <source>
        <dbReference type="Proteomes" id="UP000782241"/>
    </source>
</evidence>
<gene>
    <name evidence="11" type="ORF">KAF25_008129</name>
</gene>
<evidence type="ECO:0000259" key="10">
    <source>
        <dbReference type="PROSITE" id="PS50157"/>
    </source>
</evidence>
<feature type="region of interest" description="Disordered" evidence="8">
    <location>
        <begin position="350"/>
        <end position="370"/>
    </location>
</feature>
<comment type="caution">
    <text evidence="11">The sequence shown here is derived from an EMBL/GenBank/DDBJ whole genome shotgun (WGS) entry which is preliminary data.</text>
</comment>
<dbReference type="InterPro" id="IPR013087">
    <property type="entry name" value="Znf_C2H2_type"/>
</dbReference>
<feature type="region of interest" description="Disordered" evidence="8">
    <location>
        <begin position="843"/>
        <end position="880"/>
    </location>
</feature>
<dbReference type="SMART" id="SM00355">
    <property type="entry name" value="ZnF_C2H2"/>
    <property type="match status" value="2"/>
</dbReference>
<evidence type="ECO:0000256" key="7">
    <source>
        <dbReference type="PROSITE-ProRule" id="PRU00042"/>
    </source>
</evidence>
<feature type="region of interest" description="Disordered" evidence="8">
    <location>
        <begin position="112"/>
        <end position="137"/>
    </location>
</feature>
<evidence type="ECO:0000256" key="2">
    <source>
        <dbReference type="ARBA" id="ARBA00022771"/>
    </source>
</evidence>
<evidence type="ECO:0000256" key="5">
    <source>
        <dbReference type="ARBA" id="ARBA00023163"/>
    </source>
</evidence>
<reference evidence="11" key="1">
    <citation type="submission" date="2021-04" db="EMBL/GenBank/DDBJ databases">
        <title>Draft genome of Fusarium avenaceum strain F156N33, isolated from an atmospheric sample in Virginia.</title>
        <authorList>
            <person name="Yang S."/>
            <person name="Vinatzer B.A."/>
            <person name="Coleman J."/>
        </authorList>
    </citation>
    <scope>NUCLEOTIDE SEQUENCE</scope>
    <source>
        <strain evidence="11">F156N33</strain>
    </source>
</reference>
<feature type="region of interest" description="Disordered" evidence="8">
    <location>
        <begin position="298"/>
        <end position="320"/>
    </location>
</feature>
<accession>A0A9P7KX12</accession>
<keyword evidence="12" id="KW-1185">Reference proteome</keyword>
<keyword evidence="1" id="KW-0479">Metal-binding</keyword>
<dbReference type="PANTHER" id="PTHR47660:SF7">
    <property type="entry name" value="TRANSCRIPTION FACTOR WITH C2H2 AND ZN(2)-CYS(6) DNA BINDING DOMAIN (EUROFUNG)"/>
    <property type="match status" value="1"/>
</dbReference>
<dbReference type="Proteomes" id="UP000782241">
    <property type="component" value="Unassembled WGS sequence"/>
</dbReference>
<dbReference type="PROSITE" id="PS50048">
    <property type="entry name" value="ZN2_CY6_FUNGAL_2"/>
    <property type="match status" value="1"/>
</dbReference>
<dbReference type="SMART" id="SM00066">
    <property type="entry name" value="GAL4"/>
    <property type="match status" value="1"/>
</dbReference>
<proteinExistence type="predicted"/>
<dbReference type="EMBL" id="JAGPUO010000002">
    <property type="protein sequence ID" value="KAG5664395.1"/>
    <property type="molecule type" value="Genomic_DNA"/>
</dbReference>
<dbReference type="InterPro" id="IPR036864">
    <property type="entry name" value="Zn2-C6_fun-type_DNA-bd_sf"/>
</dbReference>
<evidence type="ECO:0000256" key="3">
    <source>
        <dbReference type="ARBA" id="ARBA00022833"/>
    </source>
</evidence>
<dbReference type="GO" id="GO:0008270">
    <property type="term" value="F:zinc ion binding"/>
    <property type="evidence" value="ECO:0007669"/>
    <property type="project" value="UniProtKB-KW"/>
</dbReference>
<dbReference type="GO" id="GO:0000981">
    <property type="term" value="F:DNA-binding transcription factor activity, RNA polymerase II-specific"/>
    <property type="evidence" value="ECO:0007669"/>
    <property type="project" value="InterPro"/>
</dbReference>
<dbReference type="PROSITE" id="PS00463">
    <property type="entry name" value="ZN2_CY6_FUNGAL_1"/>
    <property type="match status" value="1"/>
</dbReference>
<feature type="domain" description="C2H2-type" evidence="10">
    <location>
        <begin position="38"/>
        <end position="61"/>
    </location>
</feature>
<dbReference type="AlphaFoldDB" id="A0A9P7KX12"/>
<dbReference type="GO" id="GO:0006351">
    <property type="term" value="P:DNA-templated transcription"/>
    <property type="evidence" value="ECO:0007669"/>
    <property type="project" value="InterPro"/>
</dbReference>
<feature type="compositionally biased region" description="Polar residues" evidence="8">
    <location>
        <begin position="311"/>
        <end position="320"/>
    </location>
</feature>